<protein>
    <submittedName>
        <fullName evidence="1">Uncharacterized protein</fullName>
    </submittedName>
</protein>
<proteinExistence type="predicted"/>
<accession>A0A3M7S9H8</accession>
<name>A0A3M7S9H8_BRAPC</name>
<comment type="caution">
    <text evidence="1">The sequence shown here is derived from an EMBL/GenBank/DDBJ whole genome shotgun (WGS) entry which is preliminary data.</text>
</comment>
<evidence type="ECO:0000313" key="1">
    <source>
        <dbReference type="EMBL" id="RNA32473.1"/>
    </source>
</evidence>
<organism evidence="1 2">
    <name type="scientific">Brachionus plicatilis</name>
    <name type="common">Marine rotifer</name>
    <name type="synonym">Brachionus muelleri</name>
    <dbReference type="NCBI Taxonomy" id="10195"/>
    <lineage>
        <taxon>Eukaryota</taxon>
        <taxon>Metazoa</taxon>
        <taxon>Spiralia</taxon>
        <taxon>Gnathifera</taxon>
        <taxon>Rotifera</taxon>
        <taxon>Eurotatoria</taxon>
        <taxon>Monogononta</taxon>
        <taxon>Pseudotrocha</taxon>
        <taxon>Ploima</taxon>
        <taxon>Brachionidae</taxon>
        <taxon>Brachionus</taxon>
    </lineage>
</organism>
<reference evidence="1 2" key="1">
    <citation type="journal article" date="2018" name="Sci. Rep.">
        <title>Genomic signatures of local adaptation to the degree of environmental predictability in rotifers.</title>
        <authorList>
            <person name="Franch-Gras L."/>
            <person name="Hahn C."/>
            <person name="Garcia-Roger E.M."/>
            <person name="Carmona M.J."/>
            <person name="Serra M."/>
            <person name="Gomez A."/>
        </authorList>
    </citation>
    <scope>NUCLEOTIDE SEQUENCE [LARGE SCALE GENOMIC DNA]</scope>
    <source>
        <strain evidence="1">HYR1</strain>
    </source>
</reference>
<keyword evidence="2" id="KW-1185">Reference proteome</keyword>
<evidence type="ECO:0000313" key="2">
    <source>
        <dbReference type="Proteomes" id="UP000276133"/>
    </source>
</evidence>
<gene>
    <name evidence="1" type="ORF">BpHYR1_004483</name>
</gene>
<dbReference type="AlphaFoldDB" id="A0A3M7S9H8"/>
<dbReference type="EMBL" id="REGN01001795">
    <property type="protein sequence ID" value="RNA32473.1"/>
    <property type="molecule type" value="Genomic_DNA"/>
</dbReference>
<sequence length="147" mass="17229">MELVDGRGVDLSWDASRRFRSKDRSVDVSLFVLDVRCWNQCQTIYAWNHKKTSLIVSCNCLWNQEISQLMIVLKVGEIKTGMKRNRMMECMPSHKLPLPMRGLETGGAGVRPRVLFELELDHTLVSLNWYQELKYRNLDERQNSLQQ</sequence>
<dbReference type="Proteomes" id="UP000276133">
    <property type="component" value="Unassembled WGS sequence"/>
</dbReference>